<dbReference type="EMBL" id="JXSL01000027">
    <property type="protein sequence ID" value="KIL98604.1"/>
    <property type="molecule type" value="Genomic_DNA"/>
</dbReference>
<dbReference type="OrthoDB" id="9803617at2"/>
<dbReference type="STRING" id="272627.CCC_02054"/>
<proteinExistence type="predicted"/>
<evidence type="ECO:0000313" key="4">
    <source>
        <dbReference type="Proteomes" id="UP000031971"/>
    </source>
</evidence>
<dbReference type="PROSITE" id="PS51379">
    <property type="entry name" value="4FE4S_FER_2"/>
    <property type="match status" value="1"/>
</dbReference>
<dbReference type="InterPro" id="IPR051457">
    <property type="entry name" value="2-oxoacid:Fd_oxidoreductase"/>
</dbReference>
<dbReference type="SUPFAM" id="SSF52922">
    <property type="entry name" value="TK C-terminal domain-like"/>
    <property type="match status" value="1"/>
</dbReference>
<dbReference type="SUPFAM" id="SSF52518">
    <property type="entry name" value="Thiamin diphosphate-binding fold (THDP-binding)"/>
    <property type="match status" value="2"/>
</dbReference>
<dbReference type="Pfam" id="PF01558">
    <property type="entry name" value="POR"/>
    <property type="match status" value="1"/>
</dbReference>
<dbReference type="InterPro" id="IPR017896">
    <property type="entry name" value="4Fe4S_Fe-S-bd"/>
</dbReference>
<evidence type="ECO:0000259" key="2">
    <source>
        <dbReference type="PROSITE" id="PS51379"/>
    </source>
</evidence>
<dbReference type="Gene3D" id="3.40.50.970">
    <property type="match status" value="1"/>
</dbReference>
<feature type="domain" description="4Fe-4S ferredoxin-type" evidence="2">
    <location>
        <begin position="625"/>
        <end position="655"/>
    </location>
</feature>
<dbReference type="SUPFAM" id="SSF53323">
    <property type="entry name" value="Pyruvate-ferredoxin oxidoreductase, PFOR, domain III"/>
    <property type="match status" value="1"/>
</dbReference>
<reference evidence="3 4" key="1">
    <citation type="submission" date="2015-01" db="EMBL/GenBank/DDBJ databases">
        <title>Genome Sequence of Magnetospirillum magnetotacticum Strain MS-1.</title>
        <authorList>
            <person name="Marinov G.K."/>
            <person name="Smalley M.D."/>
            <person name="DeSalvo G."/>
        </authorList>
    </citation>
    <scope>NUCLEOTIDE SEQUENCE [LARGE SCALE GENOMIC DNA]</scope>
    <source>
        <strain evidence="3 4">MS-1</strain>
    </source>
</reference>
<dbReference type="Gene3D" id="3.40.920.10">
    <property type="entry name" value="Pyruvate-ferredoxin oxidoreductase, PFOR, domain III"/>
    <property type="match status" value="1"/>
</dbReference>
<comment type="caution">
    <text evidence="3">The sequence shown here is derived from an EMBL/GenBank/DDBJ whole genome shotgun (WGS) entry which is preliminary data.</text>
</comment>
<dbReference type="PANTHER" id="PTHR48084">
    <property type="entry name" value="2-OXOGLUTARATE OXIDOREDUCTASE SUBUNIT KORB-RELATED"/>
    <property type="match status" value="1"/>
</dbReference>
<keyword evidence="3" id="KW-0670">Pyruvate</keyword>
<dbReference type="CDD" id="cd07034">
    <property type="entry name" value="TPP_PYR_PFOR_IOR-alpha_like"/>
    <property type="match status" value="1"/>
</dbReference>
<dbReference type="InterPro" id="IPR002869">
    <property type="entry name" value="Pyrv_flavodox_OxRed_cen"/>
</dbReference>
<dbReference type="Pfam" id="PF20169">
    <property type="entry name" value="DUF6537"/>
    <property type="match status" value="1"/>
</dbReference>
<accession>A0A0C2YFV7</accession>
<dbReference type="Proteomes" id="UP000031971">
    <property type="component" value="Unassembled WGS sequence"/>
</dbReference>
<evidence type="ECO:0000256" key="1">
    <source>
        <dbReference type="ARBA" id="ARBA00023002"/>
    </source>
</evidence>
<keyword evidence="1" id="KW-0560">Oxidoreductase</keyword>
<organism evidence="3 4">
    <name type="scientific">Paramagnetospirillum magnetotacticum MS-1</name>
    <dbReference type="NCBI Taxonomy" id="272627"/>
    <lineage>
        <taxon>Bacteria</taxon>
        <taxon>Pseudomonadati</taxon>
        <taxon>Pseudomonadota</taxon>
        <taxon>Alphaproteobacteria</taxon>
        <taxon>Rhodospirillales</taxon>
        <taxon>Magnetospirillaceae</taxon>
        <taxon>Paramagnetospirillum</taxon>
    </lineage>
</organism>
<dbReference type="GO" id="GO:0016903">
    <property type="term" value="F:oxidoreductase activity, acting on the aldehyde or oxo group of donors"/>
    <property type="evidence" value="ECO:0007669"/>
    <property type="project" value="InterPro"/>
</dbReference>
<evidence type="ECO:0000313" key="3">
    <source>
        <dbReference type="EMBL" id="KIL98604.1"/>
    </source>
</evidence>
<name>A0A0C2YFV7_PARME</name>
<dbReference type="NCBIfam" id="NF009588">
    <property type="entry name" value="PRK13029.1"/>
    <property type="match status" value="1"/>
</dbReference>
<dbReference type="InterPro" id="IPR009014">
    <property type="entry name" value="Transketo_C/PFOR_II"/>
</dbReference>
<sequence length="1147" mass="125258">MTAAASVTLDDKYVQDQGRLYLSGIQALVKLPMLQHLRDQAAGLNTGGFISGYRGSPLGGLDKELWRAAAHLERHSVRFQPGLNEDLAATSIWGTQQIGLFQGPTHDGVFAMWYGKGPGLDRSIDVFKHANSAGTAPHGGVLVLAGDDHGAKSSTLAHQSEQVFMAAQIPVLNPAGVQEVLDFGLFGWALSRFSGLWVGMKAISETVESSASVNVDPWRQIFVTPEDFKMPPGGLNIRWPDKFLEQELRLMAHRIPAALAFAKANRIDRTIIDSPRPRFGIVTTGKSYLDVMQALADLGLDERHAAEIGIRLYKVGMSWPLEPSGIRAFAEGLDEILVVEEKRAVIEEQLKAQLYNWREDVRPRVIGEHGEGGEWVLPPYGELTPAMIARVIAARIGRFYTSLRVKERLDFLDDKERRLAEIPQGFTRIPYFCAGCPHNTSTNLPEGSQAMAGIGCHFMATWMDRETLTFTHMGGEGATWIGQAPFTTRTHMFQNLGDGTYTHSGSLAIRAALAAKSNITYKILYNDAVAMTGGQTAESGFSVAAMAAQVRAEGVSRIAVVSDDPGKYPAGCFPPGTTIHHRDGLDALQRTLREEEGVSVLIYDQTCAAEKRRRRKRGLMPDPDERIFINEKVCEGCGDCGVQSNCVAVVPVETEWGRKRAIDQSSCNKDFSCVKGFCPSFVSVKGAQIRRARGRGDADISALPPPVLPASTEPYGIIVTGIGGTGVVTVAEVLGMAAHLEGKGVTSLDQTGLAQKNGAVMSHVRICDDPEKLHAVRIAAGQARLLLACDMVVAAGFDTLAKLKPHGSFAVVNRHESMPATFTHAPDLNFPARGMEDTIKEQVGGDAEFIEATRLATTLLGDALATNMFLVGYAWQKGRIPLAEASILRAVELNGAMVAFNIQAFLWGRLAAHSPSEVERIAAPPVGANDHRRLSQGLDELINRRVVHLTGYQNAAWASRYRALVDRVRAAESAALPGSESLTEAVARSLAKLMSYKDEYEVARLYCDPAFAASLKEQFEDWKGLEIHLAPPFMGMEKRRFGPWVLRLMPLLTRLKGLRGTIFDPFGRTSERKLERRLIGEFEIAVETILAHLTPATHALAVEIASAPRRIRGFGPIKLKAAAEVRTQMTEMLHRLQSPHDDKRAAE</sequence>
<keyword evidence="4" id="KW-1185">Reference proteome</keyword>
<dbReference type="CDD" id="cd02008">
    <property type="entry name" value="TPP_IOR_alpha"/>
    <property type="match status" value="1"/>
</dbReference>
<dbReference type="PANTHER" id="PTHR48084:SF3">
    <property type="entry name" value="SUBUNIT OF PYRUVATE:FLAVODOXIN OXIDOREDUCTASE"/>
    <property type="match status" value="1"/>
</dbReference>
<dbReference type="InterPro" id="IPR046667">
    <property type="entry name" value="DUF6537"/>
</dbReference>
<dbReference type="NCBIfam" id="NF009589">
    <property type="entry name" value="PRK13030.1"/>
    <property type="match status" value="1"/>
</dbReference>
<protein>
    <submittedName>
        <fullName evidence="3">Indolepyruvate ferredoxin oxidoreductase alpha and beta subunits</fullName>
    </submittedName>
</protein>
<dbReference type="InterPro" id="IPR029061">
    <property type="entry name" value="THDP-binding"/>
</dbReference>
<gene>
    <name evidence="3" type="ORF">CCC_02054</name>
</gene>
<dbReference type="AlphaFoldDB" id="A0A0C2YFV7"/>
<dbReference type="InterPro" id="IPR002880">
    <property type="entry name" value="Pyrv_Fd/Flavodoxin_OxRdtase_N"/>
</dbReference>
<dbReference type="InterPro" id="IPR019752">
    <property type="entry name" value="Pyrv/ketoisovalerate_OxRed_cat"/>
</dbReference>